<keyword evidence="2" id="KW-1185">Reference proteome</keyword>
<proteinExistence type="predicted"/>
<comment type="caution">
    <text evidence="1">The sequence shown here is derived from an EMBL/GenBank/DDBJ whole genome shotgun (WGS) entry which is preliminary data.</text>
</comment>
<organism evidence="1 2">
    <name type="scientific">Eumeta variegata</name>
    <name type="common">Bagworm moth</name>
    <name type="synonym">Eumeta japonica</name>
    <dbReference type="NCBI Taxonomy" id="151549"/>
    <lineage>
        <taxon>Eukaryota</taxon>
        <taxon>Metazoa</taxon>
        <taxon>Ecdysozoa</taxon>
        <taxon>Arthropoda</taxon>
        <taxon>Hexapoda</taxon>
        <taxon>Insecta</taxon>
        <taxon>Pterygota</taxon>
        <taxon>Neoptera</taxon>
        <taxon>Endopterygota</taxon>
        <taxon>Lepidoptera</taxon>
        <taxon>Glossata</taxon>
        <taxon>Ditrysia</taxon>
        <taxon>Tineoidea</taxon>
        <taxon>Psychidae</taxon>
        <taxon>Oiketicinae</taxon>
        <taxon>Eumeta</taxon>
    </lineage>
</organism>
<protein>
    <submittedName>
        <fullName evidence="1">Uncharacterized protein</fullName>
    </submittedName>
</protein>
<sequence length="206" mass="23561">MGERGGAPELQGPHNLKFLLIKPVKCVSDRVNSDEGDLVPIYEDNSNISPDRRNQQDARCLYCDHLHSEDQRRESWIQCILWSHENCAGAGERQTLAYYSFGRYMNIEPSESRWSPLSMKTRKCRGIASALSASWVAIGFRWRQKWVDEGESGLIVVSTVMDRVWATVSLTRWTKTVVAVTVQRMILYRSELPTANGAVHRFNSRL</sequence>
<accession>A0A4C1XL35</accession>
<gene>
    <name evidence="1" type="ORF">EVAR_87679_1</name>
</gene>
<dbReference type="EMBL" id="BGZK01000877">
    <property type="protein sequence ID" value="GBP63702.1"/>
    <property type="molecule type" value="Genomic_DNA"/>
</dbReference>
<evidence type="ECO:0000313" key="2">
    <source>
        <dbReference type="Proteomes" id="UP000299102"/>
    </source>
</evidence>
<evidence type="ECO:0000313" key="1">
    <source>
        <dbReference type="EMBL" id="GBP63702.1"/>
    </source>
</evidence>
<dbReference type="AlphaFoldDB" id="A0A4C1XL35"/>
<dbReference type="Proteomes" id="UP000299102">
    <property type="component" value="Unassembled WGS sequence"/>
</dbReference>
<name>A0A4C1XL35_EUMVA</name>
<reference evidence="1 2" key="1">
    <citation type="journal article" date="2019" name="Commun. Biol.">
        <title>The bagworm genome reveals a unique fibroin gene that provides high tensile strength.</title>
        <authorList>
            <person name="Kono N."/>
            <person name="Nakamura H."/>
            <person name="Ohtoshi R."/>
            <person name="Tomita M."/>
            <person name="Numata K."/>
            <person name="Arakawa K."/>
        </authorList>
    </citation>
    <scope>NUCLEOTIDE SEQUENCE [LARGE SCALE GENOMIC DNA]</scope>
</reference>
<dbReference type="OrthoDB" id="6115549at2759"/>